<protein>
    <submittedName>
        <fullName evidence="1">Uncharacterized protein</fullName>
    </submittedName>
</protein>
<reference evidence="1" key="1">
    <citation type="submission" date="2020-04" db="EMBL/GenBank/DDBJ databases">
        <authorList>
            <person name="Chiriac C."/>
            <person name="Salcher M."/>
            <person name="Ghai R."/>
            <person name="Kavagutti S V."/>
        </authorList>
    </citation>
    <scope>NUCLEOTIDE SEQUENCE</scope>
</reference>
<proteinExistence type="predicted"/>
<gene>
    <name evidence="1" type="ORF">UFOVP116_349</name>
</gene>
<name>A0A6J5LF60_9CAUD</name>
<evidence type="ECO:0000313" key="1">
    <source>
        <dbReference type="EMBL" id="CAB4130259.1"/>
    </source>
</evidence>
<sequence>MSTNCLIGVTHGGNFKVIYCHFDGYLSGVGATLFKHYDSPKANHLVALGDISSLSQNIVIPDGVEHNFENPAAGITVFYGRDRGKDNYEFETFCSEPEFNMYAAEFEHTYIMHEDQWHYMPQGGKFKDRYLLADAL</sequence>
<dbReference type="EMBL" id="LR796237">
    <property type="protein sequence ID" value="CAB4130259.1"/>
    <property type="molecule type" value="Genomic_DNA"/>
</dbReference>
<accession>A0A6J5LF60</accession>
<organism evidence="1">
    <name type="scientific">uncultured Caudovirales phage</name>
    <dbReference type="NCBI Taxonomy" id="2100421"/>
    <lineage>
        <taxon>Viruses</taxon>
        <taxon>Duplodnaviria</taxon>
        <taxon>Heunggongvirae</taxon>
        <taxon>Uroviricota</taxon>
        <taxon>Caudoviricetes</taxon>
        <taxon>Peduoviridae</taxon>
        <taxon>Maltschvirus</taxon>
        <taxon>Maltschvirus maltsch</taxon>
    </lineage>
</organism>